<dbReference type="InterPro" id="IPR051799">
    <property type="entry name" value="NADH_flavin_oxidoreductase"/>
</dbReference>
<feature type="domain" description="NADH:flavin oxidoreductase/NADH oxidase N-terminal" evidence="5">
    <location>
        <begin position="99"/>
        <end position="337"/>
    </location>
</feature>
<evidence type="ECO:0000256" key="1">
    <source>
        <dbReference type="ARBA" id="ARBA00022630"/>
    </source>
</evidence>
<dbReference type="Pfam" id="PF25474">
    <property type="entry name" value="TPR_TmcB"/>
    <property type="match status" value="1"/>
</dbReference>
<feature type="compositionally biased region" description="Acidic residues" evidence="3">
    <location>
        <begin position="1443"/>
        <end position="1459"/>
    </location>
</feature>
<evidence type="ECO:0000313" key="8">
    <source>
        <dbReference type="Proteomes" id="UP001141327"/>
    </source>
</evidence>
<keyword evidence="2" id="KW-0560">Oxidoreductase</keyword>
<feature type="transmembrane region" description="Helical" evidence="4">
    <location>
        <begin position="718"/>
        <end position="738"/>
    </location>
</feature>
<feature type="transmembrane region" description="Helical" evidence="4">
    <location>
        <begin position="1477"/>
        <end position="1498"/>
    </location>
</feature>
<evidence type="ECO:0000256" key="4">
    <source>
        <dbReference type="SAM" id="Phobius"/>
    </source>
</evidence>
<feature type="compositionally biased region" description="Basic and acidic residues" evidence="3">
    <location>
        <begin position="76"/>
        <end position="85"/>
    </location>
</feature>
<dbReference type="PANTHER" id="PTHR43656">
    <property type="entry name" value="BINDING OXIDOREDUCTASE, PUTATIVE (AFU_ORTHOLOGUE AFUA_2G08260)-RELATED"/>
    <property type="match status" value="1"/>
</dbReference>
<keyword evidence="4" id="KW-0812">Transmembrane</keyword>
<feature type="transmembrane region" description="Helical" evidence="4">
    <location>
        <begin position="520"/>
        <end position="542"/>
    </location>
</feature>
<feature type="domain" description="TmcB/TmcC TPR repeats" evidence="6">
    <location>
        <begin position="1235"/>
        <end position="1356"/>
    </location>
</feature>
<sequence length="1690" mass="181281">MSWFLIGLFITVWALAALIAASFYRLNMIKVATISLAVVYVVFTSSISKHVNPYITSVAATVLICAMFAPQPPRKDRWLPNRDPAKNPCPPINPPRWTEPTKIGPMTLKNRIMKAAIHEGLATRDGLPTEKLVAHHERFAKNGVALTTVAFGAVSQDGRGYANQTLITQEALPILKRLVDSVHAHGCKASVQLAHCGLQADKSLCQTRPVGPSVTFNAQTLTFVRAATRMDLERITNDFARAAAVAAEAGFDAVEVHMAHGYLLSQFLSPLTNRRKDDFGGTLENRARFPLQVLHAIRQRVGPRVAVLVKVNMADGQERGFTIRQAMRLCALIEATGDADAIIPSGGGYLPTSSFYLMRGGVPLVPLVRQKAMALLGRLGLLFGAGVLNPGWTFSPNFFLGGLCSLRDSGLRIPLIYVGGVTSTADIEAACHEGCPAVQVGRALLAEPGMVSTGMAKGPWVSRCVRCNQCLVKAMGHSSSSPIGSVMNVRAEGLLGRFERGLFSIFYVLLFNSPMPRIKAALFAISSLQLFFLLCAIPTIFYETQWVSIPLGILDFSFTAHSQLAMYLTFGLCAGFFVIIFVGALLVGVFFQKDTAIELPLKILRAALLLLSWVLFIPVLILCSARFPPMSPCPRGCRPICRLGAVHPCAHPPLLHPCSRGGCRPVYAGWVLFIPVLGAILDILDCTYAGAPDGGGPVHSLFPGVACWGLPHAVPSAIAILVAALFLLAMAGAALFVVPRAGFDKRGRGRFELVVLVCKGLLVASVRLLTVWHVLRAVVGLTCTALLVLLLLVNMPYRLRLANVMVPPRPPPGCGCGVVMTEFSFRPPVPGSLHDGLHFMPCLAADTPTTHPAPGTRHPSYGCLYWVSFLAALESAIVHLALPADWAGHWAPFVVLLAAAALTTPALGWLTSSLPVAAWYITSGGYHLLDLEDITPWLGGYHPLAWRISPLGLEDITFLTWRISPSLAWRISPSLGGYHLYGVYHPWSLSPHVPLTQPPPLSLWLDVCTRGIYAVRRYTRALAVRPSDLAQLLAASTPSASPGATPLRSLSPHASWAGSLSRPVPAYPPGNSGGGSPGGSADVTEAGAGGVGMTRGGSGCGPGLMGGLAEGLAHSSSQAAPLVAPSSLLYLQLTGIRSPEEAVARCRWAPRVEWATRFLCWREAASDARLVSFAEAIYAKGLRRFPESHGLHLNYAEFLLTHQRNSVAAGLAIQRAAALDGAAMDTRFAIYACERDSENQASLMDGRARSHVMSMLTLRRSLHQAQRAHKRAKAHVLRVWTFLLRPDYDLHELPGLLDSAVECANGALEAYSSLQQMFPTSVPLLRGYGSLLQDLYGDTELTESFFAQADELEEEKAGGDTTDTGSAHSTAPLRSHSPSPGVPLAGPAALAACATAAPGGAAGTGANKVTRTTEKSASSVAASVGRQSVRSYLINRNSRLIAEDGEDGDGEALDADGAEEGAGSSGGRQARSQIRRVGALLFLLHAVVVAILVVAMAVQSMAFAGTRDTTLVLYGTTNNSDCAQWIVYNTRKLFQLILDYSDPPLAELTDPDDTAAFNVTIPEDHLVDRPHGMREARGSIPLSSISLFPPIIGNCELTADFEMYVEQLAIWGEDLLATTSATGARGEWTASWLARILPLYYPSLIYEKVPGRMAHTSLEECATLFDEPCAAQEPFHTYIKLGEYSGRSLA</sequence>
<keyword evidence="4" id="KW-0472">Membrane</keyword>
<feature type="transmembrane region" description="Helical" evidence="4">
    <location>
        <begin position="774"/>
        <end position="793"/>
    </location>
</feature>
<feature type="region of interest" description="Disordered" evidence="3">
    <location>
        <begin position="1061"/>
        <end position="1094"/>
    </location>
</feature>
<evidence type="ECO:0000256" key="2">
    <source>
        <dbReference type="ARBA" id="ARBA00023002"/>
    </source>
</evidence>
<feature type="compositionally biased region" description="Polar residues" evidence="3">
    <location>
        <begin position="1407"/>
        <end position="1421"/>
    </location>
</feature>
<dbReference type="Gene3D" id="3.20.20.70">
    <property type="entry name" value="Aldolase class I"/>
    <property type="match status" value="1"/>
</dbReference>
<dbReference type="EMBL" id="JAPMOS010000016">
    <property type="protein sequence ID" value="KAJ4459948.1"/>
    <property type="molecule type" value="Genomic_DNA"/>
</dbReference>
<dbReference type="Proteomes" id="UP001141327">
    <property type="component" value="Unassembled WGS sequence"/>
</dbReference>
<dbReference type="InterPro" id="IPR001155">
    <property type="entry name" value="OxRdtase_FMN_N"/>
</dbReference>
<feature type="transmembrane region" description="Helical" evidence="4">
    <location>
        <begin position="750"/>
        <end position="768"/>
    </location>
</feature>
<feature type="transmembrane region" description="Helical" evidence="4">
    <location>
        <begin position="863"/>
        <end position="884"/>
    </location>
</feature>
<reference evidence="7" key="1">
    <citation type="journal article" date="2022" name="bioRxiv">
        <title>Genomics of Preaxostyla Flagellates Illuminates Evolutionary Transitions and the Path Towards Mitochondrial Loss.</title>
        <authorList>
            <person name="Novak L.V.F."/>
            <person name="Treitli S.C."/>
            <person name="Pyrih J."/>
            <person name="Halakuc P."/>
            <person name="Pipaliya S.V."/>
            <person name="Vacek V."/>
            <person name="Brzon O."/>
            <person name="Soukal P."/>
            <person name="Eme L."/>
            <person name="Dacks J.B."/>
            <person name="Karnkowska A."/>
            <person name="Elias M."/>
            <person name="Hampl V."/>
        </authorList>
    </citation>
    <scope>NUCLEOTIDE SEQUENCE</scope>
    <source>
        <strain evidence="7">RCP-MX</strain>
    </source>
</reference>
<evidence type="ECO:0000313" key="7">
    <source>
        <dbReference type="EMBL" id="KAJ4459948.1"/>
    </source>
</evidence>
<feature type="region of interest" description="Disordered" evidence="3">
    <location>
        <begin position="1443"/>
        <end position="1469"/>
    </location>
</feature>
<protein>
    <submittedName>
        <fullName evidence="7">NADH:flavin oxidoreductase</fullName>
    </submittedName>
</protein>
<gene>
    <name evidence="7" type="ORF">PAPYR_4020</name>
</gene>
<dbReference type="CDD" id="cd02803">
    <property type="entry name" value="OYE_like_FMN_family"/>
    <property type="match status" value="1"/>
</dbReference>
<evidence type="ECO:0000259" key="5">
    <source>
        <dbReference type="Pfam" id="PF00724"/>
    </source>
</evidence>
<feature type="transmembrane region" description="Helical" evidence="4">
    <location>
        <begin position="890"/>
        <end position="910"/>
    </location>
</feature>
<accession>A0ABQ8UNS5</accession>
<dbReference type="InterPro" id="IPR057352">
    <property type="entry name" value="TPR_TmcB/C"/>
</dbReference>
<dbReference type="InterPro" id="IPR013785">
    <property type="entry name" value="Aldolase_TIM"/>
</dbReference>
<feature type="transmembrane region" description="Helical" evidence="4">
    <location>
        <begin position="603"/>
        <end position="622"/>
    </location>
</feature>
<dbReference type="Pfam" id="PF00724">
    <property type="entry name" value="Oxidored_FMN"/>
    <property type="match status" value="1"/>
</dbReference>
<proteinExistence type="predicted"/>
<feature type="region of interest" description="Disordered" evidence="3">
    <location>
        <begin position="1401"/>
        <end position="1421"/>
    </location>
</feature>
<keyword evidence="4" id="KW-1133">Transmembrane helix</keyword>
<name>A0ABQ8UNS5_9EUKA</name>
<feature type="region of interest" description="Disordered" evidence="3">
    <location>
        <begin position="76"/>
        <end position="100"/>
    </location>
</feature>
<feature type="region of interest" description="Disordered" evidence="3">
    <location>
        <begin position="1353"/>
        <end position="1382"/>
    </location>
</feature>
<dbReference type="PANTHER" id="PTHR43656:SF2">
    <property type="entry name" value="BINDING OXIDOREDUCTASE, PUTATIVE (AFU_ORTHOLOGUE AFUA_2G08260)-RELATED"/>
    <property type="match status" value="1"/>
</dbReference>
<evidence type="ECO:0000259" key="6">
    <source>
        <dbReference type="Pfam" id="PF25474"/>
    </source>
</evidence>
<feature type="transmembrane region" description="Helical" evidence="4">
    <location>
        <begin position="6"/>
        <end position="24"/>
    </location>
</feature>
<organism evidence="7 8">
    <name type="scientific">Paratrimastix pyriformis</name>
    <dbReference type="NCBI Taxonomy" id="342808"/>
    <lineage>
        <taxon>Eukaryota</taxon>
        <taxon>Metamonada</taxon>
        <taxon>Preaxostyla</taxon>
        <taxon>Paratrimastigidae</taxon>
        <taxon>Paratrimastix</taxon>
    </lineage>
</organism>
<comment type="caution">
    <text evidence="7">The sequence shown here is derived from an EMBL/GenBank/DDBJ whole genome shotgun (WGS) entry which is preliminary data.</text>
</comment>
<keyword evidence="1" id="KW-0285">Flavoprotein</keyword>
<dbReference type="SUPFAM" id="SSF51395">
    <property type="entry name" value="FMN-linked oxidoreductases"/>
    <property type="match status" value="1"/>
</dbReference>
<feature type="transmembrane region" description="Helical" evidence="4">
    <location>
        <begin position="564"/>
        <end position="591"/>
    </location>
</feature>
<keyword evidence="8" id="KW-1185">Reference proteome</keyword>
<evidence type="ECO:0000256" key="3">
    <source>
        <dbReference type="SAM" id="MobiDB-lite"/>
    </source>
</evidence>